<dbReference type="RefSeq" id="WP_257742345.1">
    <property type="nucleotide sequence ID" value="NZ_CP096115.1"/>
</dbReference>
<dbReference type="GeneID" id="74308571"/>
<evidence type="ECO:0000313" key="4">
    <source>
        <dbReference type="Proteomes" id="UP001060368"/>
    </source>
</evidence>
<dbReference type="Proteomes" id="UP001060368">
    <property type="component" value="Chromosome"/>
</dbReference>
<dbReference type="EMBL" id="CP096115">
    <property type="protein sequence ID" value="UUX92194.1"/>
    <property type="molecule type" value="Genomic_DNA"/>
</dbReference>
<accession>A0A9E7PL63</accession>
<dbReference type="AlphaFoldDB" id="A0A9E7PL63"/>
<dbReference type="PANTHER" id="PTHR34704">
    <property type="entry name" value="ATPASE"/>
    <property type="match status" value="1"/>
</dbReference>
<dbReference type="InterPro" id="IPR011579">
    <property type="entry name" value="ATPase_dom"/>
</dbReference>
<sequence>MIITIIIVAFYGREKELKLLQKLYDKLPGMVVINGRRRVGKTSLIREFINDKKSLYFFVDNNKTIDILIQDFYHQIRDTLDLPVYVKINSPEDLLDFLFSYGEDLIVVFDEFQRFYDIYPAFITQLQNKWDMDGESSRLYIIASGSSVGMMNKIFIDGGAPLFKRADNILTIKPFTPKEIWNYLDDIGIIKREEKLKLYLLFGGMIYYYRLAEKYGCTDFDSALKNLVFDEFGPLKNEVKDVLVEEFGRLHPTYYEIISSLARGRSTQKEIADMTHIAPGSLTVYLHNLINLLGIVEYRIPSTDDPNRSKKGRYVLKDNFFRFYAYFIYPNLSIFMRDGDEGTIESLVHREWQSYSGLLFEDLARTLLLNRFSGQYEKMGGWWNRRGDEIDFIALDKSNIPVALEVKSRDMTAEDAMSVLKRLDNKISLISGFFGSAGDFLSLEKSGNVVSGDLVANVSGDFTPGISEAGIKRGYISGIVANGMGEADRALLEDDGYLFYDIFEMIDKYG</sequence>
<dbReference type="InterPro" id="IPR004256">
    <property type="entry name" value="DUF234"/>
</dbReference>
<dbReference type="PANTHER" id="PTHR34704:SF2">
    <property type="entry name" value="ATPASE"/>
    <property type="match status" value="1"/>
</dbReference>
<feature type="domain" description="ATPase" evidence="1">
    <location>
        <begin position="10"/>
        <end position="205"/>
    </location>
</feature>
<feature type="domain" description="DUF234" evidence="2">
    <location>
        <begin position="324"/>
        <end position="418"/>
    </location>
</feature>
<dbReference type="SUPFAM" id="SSF52540">
    <property type="entry name" value="P-loop containing nucleoside triphosphate hydrolases"/>
    <property type="match status" value="1"/>
</dbReference>
<dbReference type="InterPro" id="IPR036390">
    <property type="entry name" value="WH_DNA-bd_sf"/>
</dbReference>
<dbReference type="GO" id="GO:0005524">
    <property type="term" value="F:ATP binding"/>
    <property type="evidence" value="ECO:0007669"/>
    <property type="project" value="UniProtKB-KW"/>
</dbReference>
<keyword evidence="3" id="KW-0067">ATP-binding</keyword>
<dbReference type="InterPro" id="IPR027417">
    <property type="entry name" value="P-loop_NTPase"/>
</dbReference>
<gene>
    <name evidence="3" type="ORF">L6E24_12675</name>
</gene>
<evidence type="ECO:0000259" key="2">
    <source>
        <dbReference type="Pfam" id="PF03008"/>
    </source>
</evidence>
<dbReference type="KEGG" id="mend:L6E24_12675"/>
<evidence type="ECO:0000313" key="3">
    <source>
        <dbReference type="EMBL" id="UUX92194.1"/>
    </source>
</evidence>
<dbReference type="Gene3D" id="3.40.50.300">
    <property type="entry name" value="P-loop containing nucleotide triphosphate hydrolases"/>
    <property type="match status" value="1"/>
</dbReference>
<keyword evidence="3" id="KW-0547">Nucleotide-binding</keyword>
<reference evidence="3" key="1">
    <citation type="submission" date="2022-04" db="EMBL/GenBank/DDBJ databases">
        <title>Complete genome of Methanoplanus endosymbiosus DSM 3599.</title>
        <authorList>
            <person name="Chen S.-C."/>
            <person name="You Y.-T."/>
            <person name="Zhou Y.-Z."/>
            <person name="Lai M.-C."/>
        </authorList>
    </citation>
    <scope>NUCLEOTIDE SEQUENCE</scope>
    <source>
        <strain evidence="3">DSM 3599</strain>
    </source>
</reference>
<keyword evidence="4" id="KW-1185">Reference proteome</keyword>
<dbReference type="Pfam" id="PF03008">
    <property type="entry name" value="DUF234"/>
    <property type="match status" value="1"/>
</dbReference>
<name>A0A9E7PL63_9EURY</name>
<protein>
    <submittedName>
        <fullName evidence="3">ATP-binding protein</fullName>
    </submittedName>
</protein>
<dbReference type="Pfam" id="PF01637">
    <property type="entry name" value="ATPase_2"/>
    <property type="match status" value="1"/>
</dbReference>
<dbReference type="SUPFAM" id="SSF46785">
    <property type="entry name" value="Winged helix' DNA-binding domain"/>
    <property type="match status" value="1"/>
</dbReference>
<evidence type="ECO:0000259" key="1">
    <source>
        <dbReference type="Pfam" id="PF01637"/>
    </source>
</evidence>
<proteinExistence type="predicted"/>
<organism evidence="3 4">
    <name type="scientific">Methanoplanus endosymbiosus</name>
    <dbReference type="NCBI Taxonomy" id="33865"/>
    <lineage>
        <taxon>Archaea</taxon>
        <taxon>Methanobacteriati</taxon>
        <taxon>Methanobacteriota</taxon>
        <taxon>Stenosarchaea group</taxon>
        <taxon>Methanomicrobia</taxon>
        <taxon>Methanomicrobiales</taxon>
        <taxon>Methanomicrobiaceae</taxon>
        <taxon>Methanoplanus</taxon>
    </lineage>
</organism>